<dbReference type="Proteomes" id="UP000095329">
    <property type="component" value="Unassembled WGS sequence"/>
</dbReference>
<feature type="region of interest" description="Disordered" evidence="1">
    <location>
        <begin position="22"/>
        <end position="56"/>
    </location>
</feature>
<keyword evidence="3" id="KW-1185">Reference proteome</keyword>
<evidence type="ECO:0000313" key="2">
    <source>
        <dbReference type="EMBL" id="OEJ97343.1"/>
    </source>
</evidence>
<reference evidence="2 3" key="1">
    <citation type="journal article" date="2013" name="Genome Announc.">
        <title>Genome Sequence of Streptomyces violaceusniger Strain SPC6, a Halotolerant Streptomycete That Exhibits Rapid Growth and Development.</title>
        <authorList>
            <person name="Chen X."/>
            <person name="Zhang B."/>
            <person name="Zhang W."/>
            <person name="Wu X."/>
            <person name="Zhang M."/>
            <person name="Chen T."/>
            <person name="Liu G."/>
            <person name="Dyson P."/>
        </authorList>
    </citation>
    <scope>NUCLEOTIDE SEQUENCE [LARGE SCALE GENOMIC DNA]</scope>
    <source>
        <strain evidence="2 3">SPC6</strain>
    </source>
</reference>
<comment type="caution">
    <text evidence="2">The sequence shown here is derived from an EMBL/GenBank/DDBJ whole genome shotgun (WGS) entry which is preliminary data.</text>
</comment>
<evidence type="ECO:0000313" key="3">
    <source>
        <dbReference type="Proteomes" id="UP000095329"/>
    </source>
</evidence>
<accession>A0A1D3DYD8</accession>
<feature type="region of interest" description="Disordered" evidence="1">
    <location>
        <begin position="88"/>
        <end position="109"/>
    </location>
</feature>
<feature type="compositionally biased region" description="Low complexity" evidence="1">
    <location>
        <begin position="35"/>
        <end position="45"/>
    </location>
</feature>
<evidence type="ECO:0000256" key="1">
    <source>
        <dbReference type="SAM" id="MobiDB-lite"/>
    </source>
</evidence>
<gene>
    <name evidence="2" type="ORF">J116_025710</name>
</gene>
<dbReference type="STRING" id="1306406.J116_025710"/>
<proteinExistence type="predicted"/>
<feature type="compositionally biased region" description="Basic and acidic residues" evidence="1">
    <location>
        <begin position="46"/>
        <end position="56"/>
    </location>
</feature>
<organism evidence="2 3">
    <name type="scientific">Streptomyces thermolilacinus SPC6</name>
    <dbReference type="NCBI Taxonomy" id="1306406"/>
    <lineage>
        <taxon>Bacteria</taxon>
        <taxon>Bacillati</taxon>
        <taxon>Actinomycetota</taxon>
        <taxon>Actinomycetes</taxon>
        <taxon>Kitasatosporales</taxon>
        <taxon>Streptomycetaceae</taxon>
        <taxon>Streptomyces</taxon>
    </lineage>
</organism>
<dbReference type="AlphaFoldDB" id="A0A1D3DYD8"/>
<dbReference type="EMBL" id="ASHX02000001">
    <property type="protein sequence ID" value="OEJ97343.1"/>
    <property type="molecule type" value="Genomic_DNA"/>
</dbReference>
<sequence length="109" mass="11393">MNVPEISGKRDLPGSVAAMLQHAKDTMPPAPVPPSGSSAPQAAVGETERAVEPEGARNLRRLGRVPAMGTSGVGCRFAPRPKHFETLSNSALPQTRNARLAGQDLAPEC</sequence>
<feature type="compositionally biased region" description="Polar residues" evidence="1">
    <location>
        <begin position="88"/>
        <end position="97"/>
    </location>
</feature>
<name>A0A1D3DYD8_9ACTN</name>
<protein>
    <submittedName>
        <fullName evidence="2">Uncharacterized protein</fullName>
    </submittedName>
</protein>